<dbReference type="Pfam" id="PF00892">
    <property type="entry name" value="EamA"/>
    <property type="match status" value="1"/>
</dbReference>
<accession>A0A849SL31</accession>
<dbReference type="EMBL" id="JABFRW010000039">
    <property type="protein sequence ID" value="NOT33284.1"/>
    <property type="molecule type" value="Genomic_DNA"/>
</dbReference>
<dbReference type="Proteomes" id="UP000580839">
    <property type="component" value="Unassembled WGS sequence"/>
</dbReference>
<comment type="caution">
    <text evidence="3">The sequence shown here is derived from an EMBL/GenBank/DDBJ whole genome shotgun (WGS) entry which is preliminary data.</text>
</comment>
<organism evidence="3 4">
    <name type="scientific">Eiseniibacteriota bacterium</name>
    <dbReference type="NCBI Taxonomy" id="2212470"/>
    <lineage>
        <taxon>Bacteria</taxon>
        <taxon>Candidatus Eiseniibacteriota</taxon>
    </lineage>
</organism>
<feature type="non-terminal residue" evidence="3">
    <location>
        <position position="1"/>
    </location>
</feature>
<evidence type="ECO:0000313" key="3">
    <source>
        <dbReference type="EMBL" id="NOT33284.1"/>
    </source>
</evidence>
<protein>
    <submittedName>
        <fullName evidence="3">EamA family transporter</fullName>
    </submittedName>
</protein>
<feature type="domain" description="EamA" evidence="2">
    <location>
        <begin position="13"/>
        <end position="83"/>
    </location>
</feature>
<keyword evidence="1" id="KW-0472">Membrane</keyword>
<feature type="transmembrane region" description="Helical" evidence="1">
    <location>
        <begin position="29"/>
        <end position="54"/>
    </location>
</feature>
<evidence type="ECO:0000256" key="1">
    <source>
        <dbReference type="SAM" id="Phobius"/>
    </source>
</evidence>
<dbReference type="InterPro" id="IPR000620">
    <property type="entry name" value="EamA_dom"/>
</dbReference>
<keyword evidence="1" id="KW-0812">Transmembrane</keyword>
<reference evidence="3 4" key="1">
    <citation type="submission" date="2020-04" db="EMBL/GenBank/DDBJ databases">
        <title>Metagenomic profiling of ammonia- and methane-oxidizing microorganisms in a Dutch drinking water treatment plant.</title>
        <authorList>
            <person name="Poghosyan L."/>
            <person name="Leucker S."/>
        </authorList>
    </citation>
    <scope>NUCLEOTIDE SEQUENCE [LARGE SCALE GENOMIC DNA]</scope>
    <source>
        <strain evidence="3">S-RSF-IL-03</strain>
    </source>
</reference>
<name>A0A849SL31_UNCEI</name>
<dbReference type="InterPro" id="IPR037185">
    <property type="entry name" value="EmrE-like"/>
</dbReference>
<keyword evidence="1" id="KW-1133">Transmembrane helix</keyword>
<dbReference type="SUPFAM" id="SSF103481">
    <property type="entry name" value="Multidrug resistance efflux transporter EmrE"/>
    <property type="match status" value="1"/>
</dbReference>
<evidence type="ECO:0000259" key="2">
    <source>
        <dbReference type="Pfam" id="PF00892"/>
    </source>
</evidence>
<dbReference type="AlphaFoldDB" id="A0A849SL31"/>
<sequence length="85" mass="8540">ARIAIAAARAARGWSLGAGALDSSANAAFWFAVQGGSLAIVSALVNLAPATSVLLARAFLGERWSVPQRFGLAMALAAGLMISLG</sequence>
<evidence type="ECO:0000313" key="4">
    <source>
        <dbReference type="Proteomes" id="UP000580839"/>
    </source>
</evidence>
<gene>
    <name evidence="3" type="ORF">HOP12_03845</name>
</gene>
<dbReference type="GO" id="GO:0016020">
    <property type="term" value="C:membrane"/>
    <property type="evidence" value="ECO:0007669"/>
    <property type="project" value="InterPro"/>
</dbReference>
<proteinExistence type="predicted"/>